<organism evidence="2 3">
    <name type="scientific">Trichonephila clavata</name>
    <name type="common">Joro spider</name>
    <name type="synonym">Nephila clavata</name>
    <dbReference type="NCBI Taxonomy" id="2740835"/>
    <lineage>
        <taxon>Eukaryota</taxon>
        <taxon>Metazoa</taxon>
        <taxon>Ecdysozoa</taxon>
        <taxon>Arthropoda</taxon>
        <taxon>Chelicerata</taxon>
        <taxon>Arachnida</taxon>
        <taxon>Araneae</taxon>
        <taxon>Araneomorphae</taxon>
        <taxon>Entelegynae</taxon>
        <taxon>Araneoidea</taxon>
        <taxon>Nephilidae</taxon>
        <taxon>Trichonephila</taxon>
    </lineage>
</organism>
<protein>
    <submittedName>
        <fullName evidence="2">Uncharacterized protein</fullName>
    </submittedName>
</protein>
<dbReference type="Proteomes" id="UP000887116">
    <property type="component" value="Unassembled WGS sequence"/>
</dbReference>
<comment type="caution">
    <text evidence="2">The sequence shown here is derived from an EMBL/GenBank/DDBJ whole genome shotgun (WGS) entry which is preliminary data.</text>
</comment>
<dbReference type="AlphaFoldDB" id="A0A8X6F2E8"/>
<feature type="region of interest" description="Disordered" evidence="1">
    <location>
        <begin position="1"/>
        <end position="22"/>
    </location>
</feature>
<dbReference type="EMBL" id="BMAO01030393">
    <property type="protein sequence ID" value="GFQ67766.1"/>
    <property type="molecule type" value="Genomic_DNA"/>
</dbReference>
<feature type="region of interest" description="Disordered" evidence="1">
    <location>
        <begin position="40"/>
        <end position="70"/>
    </location>
</feature>
<feature type="compositionally biased region" description="Basic and acidic residues" evidence="1">
    <location>
        <begin position="58"/>
        <end position="70"/>
    </location>
</feature>
<evidence type="ECO:0000313" key="2">
    <source>
        <dbReference type="EMBL" id="GFQ67766.1"/>
    </source>
</evidence>
<feature type="compositionally biased region" description="Polar residues" evidence="1">
    <location>
        <begin position="44"/>
        <end position="53"/>
    </location>
</feature>
<gene>
    <name evidence="2" type="ORF">TNCT_686631</name>
</gene>
<sequence>MNTQTKHSSHFYGGSSNVESLRDPHHTHCLSIAGHYRCGKASPFTVQPRSHTSGLRLVRKDQKNPERNST</sequence>
<name>A0A8X6F2E8_TRICU</name>
<evidence type="ECO:0000313" key="3">
    <source>
        <dbReference type="Proteomes" id="UP000887116"/>
    </source>
</evidence>
<proteinExistence type="predicted"/>
<keyword evidence="3" id="KW-1185">Reference proteome</keyword>
<accession>A0A8X6F2E8</accession>
<evidence type="ECO:0000256" key="1">
    <source>
        <dbReference type="SAM" id="MobiDB-lite"/>
    </source>
</evidence>
<reference evidence="2" key="1">
    <citation type="submission" date="2020-07" db="EMBL/GenBank/DDBJ databases">
        <title>Multicomponent nature underlies the extraordinary mechanical properties of spider dragline silk.</title>
        <authorList>
            <person name="Kono N."/>
            <person name="Nakamura H."/>
            <person name="Mori M."/>
            <person name="Yoshida Y."/>
            <person name="Ohtoshi R."/>
            <person name="Malay A.D."/>
            <person name="Moran D.A.P."/>
            <person name="Tomita M."/>
            <person name="Numata K."/>
            <person name="Arakawa K."/>
        </authorList>
    </citation>
    <scope>NUCLEOTIDE SEQUENCE</scope>
</reference>